<evidence type="ECO:0000313" key="4">
    <source>
        <dbReference type="RefSeq" id="XP_019618029.1"/>
    </source>
</evidence>
<dbReference type="KEGG" id="bbel:109465257"/>
<dbReference type="Proteomes" id="UP000515135">
    <property type="component" value="Unplaced"/>
</dbReference>
<dbReference type="PANTHER" id="PTHR26392">
    <property type="entry name" value="MITOGEN-ACTIVATED PROTEIN KINASE KINASE KINASE 7-RELATED"/>
    <property type="match status" value="1"/>
</dbReference>
<evidence type="ECO:0000256" key="1">
    <source>
        <dbReference type="SAM" id="Coils"/>
    </source>
</evidence>
<dbReference type="AlphaFoldDB" id="A0A6P4Y6P3"/>
<dbReference type="SUPFAM" id="SSF52540">
    <property type="entry name" value="P-loop containing nucleoside triphosphate hydrolases"/>
    <property type="match status" value="1"/>
</dbReference>
<proteinExistence type="predicted"/>
<name>A0A6P4Y6P3_BRABE</name>
<dbReference type="GeneID" id="109465257"/>
<sequence length="240" mass="27669">MAANDELTEDMIDNLKDFGMAYPLLVKYNIPMDDVKDLFTAKLVLKRHLQLTENTVTSAKNAREIVVRLKEEYDNNKKKLQKFYQDTKNHLPDVDQSILSQLERDNVTSQFRQMIDDAMEMLQDEKCPILVAGETSSGKSSLLNLILGEELLPTATLSTTSVICEIRYGQERKVKVFTWEGEVIEVPLTEADDDKSSLQKLSEYVHQKGKRDEEDFPYKKAEIYLPLNFLKVQHLKTSKF</sequence>
<dbReference type="Pfam" id="PF00350">
    <property type="entry name" value="Dynamin_N"/>
    <property type="match status" value="1"/>
</dbReference>
<organism evidence="3 4">
    <name type="scientific">Branchiostoma belcheri</name>
    <name type="common">Amphioxus</name>
    <dbReference type="NCBI Taxonomy" id="7741"/>
    <lineage>
        <taxon>Eukaryota</taxon>
        <taxon>Metazoa</taxon>
        <taxon>Chordata</taxon>
        <taxon>Cephalochordata</taxon>
        <taxon>Leptocardii</taxon>
        <taxon>Amphioxiformes</taxon>
        <taxon>Branchiostomatidae</taxon>
        <taxon>Branchiostoma</taxon>
    </lineage>
</organism>
<dbReference type="OrthoDB" id="5981483at2759"/>
<keyword evidence="1" id="KW-0175">Coiled coil</keyword>
<reference evidence="4" key="1">
    <citation type="submission" date="2025-08" db="UniProtKB">
        <authorList>
            <consortium name="RefSeq"/>
        </authorList>
    </citation>
    <scope>IDENTIFICATION</scope>
    <source>
        <tissue evidence="4">Gonad</tissue>
    </source>
</reference>
<dbReference type="PANTHER" id="PTHR26392:SF92">
    <property type="entry name" value="PROTEIN KINASE DOMAIN-CONTAINING PROTEIN"/>
    <property type="match status" value="1"/>
</dbReference>
<feature type="coiled-coil region" evidence="1">
    <location>
        <begin position="59"/>
        <end position="86"/>
    </location>
</feature>
<gene>
    <name evidence="4" type="primary">LOC109465257</name>
</gene>
<dbReference type="RefSeq" id="XP_019618029.1">
    <property type="nucleotide sequence ID" value="XM_019762470.1"/>
</dbReference>
<accession>A0A6P4Y6P3</accession>
<dbReference type="InterPro" id="IPR045063">
    <property type="entry name" value="Dynamin_N"/>
</dbReference>
<evidence type="ECO:0000259" key="2">
    <source>
        <dbReference type="Pfam" id="PF00350"/>
    </source>
</evidence>
<protein>
    <submittedName>
        <fullName evidence="4">Uncharacterized protein LOC109465257</fullName>
    </submittedName>
</protein>
<dbReference type="Gene3D" id="3.40.50.300">
    <property type="entry name" value="P-loop containing nucleotide triphosphate hydrolases"/>
    <property type="match status" value="1"/>
</dbReference>
<feature type="domain" description="Dynamin N-terminal" evidence="2">
    <location>
        <begin position="129"/>
        <end position="211"/>
    </location>
</feature>
<dbReference type="InterPro" id="IPR027417">
    <property type="entry name" value="P-loop_NTPase"/>
</dbReference>
<keyword evidence="3" id="KW-1185">Reference proteome</keyword>
<evidence type="ECO:0000313" key="3">
    <source>
        <dbReference type="Proteomes" id="UP000515135"/>
    </source>
</evidence>